<keyword evidence="3" id="KW-1185">Reference proteome</keyword>
<evidence type="ECO:0000256" key="1">
    <source>
        <dbReference type="SAM" id="MobiDB-lite"/>
    </source>
</evidence>
<reference evidence="2 3" key="1">
    <citation type="journal article" date="2024" name="G3 (Bethesda)">
        <title>Genome assembly of Hibiscus sabdariffa L. provides insights into metabolisms of medicinal natural products.</title>
        <authorList>
            <person name="Kim T."/>
        </authorList>
    </citation>
    <scope>NUCLEOTIDE SEQUENCE [LARGE SCALE GENOMIC DNA]</scope>
    <source>
        <strain evidence="2">TK-2024</strain>
        <tissue evidence="2">Old leaves</tissue>
    </source>
</reference>
<feature type="compositionally biased region" description="Pro residues" evidence="1">
    <location>
        <begin position="60"/>
        <end position="69"/>
    </location>
</feature>
<protein>
    <submittedName>
        <fullName evidence="2">Uncharacterized protein</fullName>
    </submittedName>
</protein>
<accession>A0ABR2GEU5</accession>
<sequence length="101" mass="11300">MEALRGWQHSQHNPIGSVKRVRVTNTFHFIDLLPTCLAFQLDFYFIDLLPTCLAFQLDLGPPPPPPPFPDGFVPPTTEAEKEPENQQAAEPQPPAIDPIID</sequence>
<name>A0ABR2GEU5_9ROSI</name>
<feature type="region of interest" description="Disordered" evidence="1">
    <location>
        <begin position="59"/>
        <end position="101"/>
    </location>
</feature>
<feature type="compositionally biased region" description="Pro residues" evidence="1">
    <location>
        <begin position="91"/>
        <end position="101"/>
    </location>
</feature>
<organism evidence="2 3">
    <name type="scientific">Hibiscus sabdariffa</name>
    <name type="common">roselle</name>
    <dbReference type="NCBI Taxonomy" id="183260"/>
    <lineage>
        <taxon>Eukaryota</taxon>
        <taxon>Viridiplantae</taxon>
        <taxon>Streptophyta</taxon>
        <taxon>Embryophyta</taxon>
        <taxon>Tracheophyta</taxon>
        <taxon>Spermatophyta</taxon>
        <taxon>Magnoliopsida</taxon>
        <taxon>eudicotyledons</taxon>
        <taxon>Gunneridae</taxon>
        <taxon>Pentapetalae</taxon>
        <taxon>rosids</taxon>
        <taxon>malvids</taxon>
        <taxon>Malvales</taxon>
        <taxon>Malvaceae</taxon>
        <taxon>Malvoideae</taxon>
        <taxon>Hibiscus</taxon>
    </lineage>
</organism>
<evidence type="ECO:0000313" key="3">
    <source>
        <dbReference type="Proteomes" id="UP001472677"/>
    </source>
</evidence>
<dbReference type="Proteomes" id="UP001472677">
    <property type="component" value="Unassembled WGS sequence"/>
</dbReference>
<proteinExistence type="predicted"/>
<evidence type="ECO:0000313" key="2">
    <source>
        <dbReference type="EMBL" id="KAK8601265.1"/>
    </source>
</evidence>
<dbReference type="EMBL" id="JBBPBM010000001">
    <property type="protein sequence ID" value="KAK8601265.1"/>
    <property type="molecule type" value="Genomic_DNA"/>
</dbReference>
<gene>
    <name evidence="2" type="ORF">V6N12_051104</name>
</gene>
<comment type="caution">
    <text evidence="2">The sequence shown here is derived from an EMBL/GenBank/DDBJ whole genome shotgun (WGS) entry which is preliminary data.</text>
</comment>